<dbReference type="InterPro" id="IPR001320">
    <property type="entry name" value="Iontro_rcpt_C"/>
</dbReference>
<keyword evidence="2" id="KW-0813">Transport</keyword>
<accession>A0ABR6ZIB0</accession>
<keyword evidence="3 4" id="KW-0732">Signal</keyword>
<dbReference type="Pfam" id="PF00497">
    <property type="entry name" value="SBP_bac_3"/>
    <property type="match status" value="1"/>
</dbReference>
<evidence type="ECO:0000259" key="5">
    <source>
        <dbReference type="SMART" id="SM00062"/>
    </source>
</evidence>
<sequence>MEASKWIVKAGLPCALVLCSPLSLAADTLSHIKETQTVTIAHREASFPFSYLNEDKKPIGYSMDICLKVVDAIKKELKLPQLNVKYVLVTGSTRIPAIVEGKADMECGSTTNNAERRKQVAFTIPHFFATAKMLVRTDSGIKNWTDLKGKKVVTSKGTTTVKLLNDRDKVRGLDLTLLEGSDHNESFSMVESGKADAFTVDDVLLYGQRASAKDPTKFVVVGDALSTEPYAIMLRKDDAAFKSLVDREVARLMNDGEVTKLYDKWFRKPVPPKGANLNMPMNFLLRDNIRFPTDKVAD</sequence>
<dbReference type="PANTHER" id="PTHR30085">
    <property type="entry name" value="AMINO ACID ABC TRANSPORTER PERMEASE"/>
    <property type="match status" value="1"/>
</dbReference>
<evidence type="ECO:0000313" key="8">
    <source>
        <dbReference type="Proteomes" id="UP000646911"/>
    </source>
</evidence>
<dbReference type="Gene3D" id="3.40.190.10">
    <property type="entry name" value="Periplasmic binding protein-like II"/>
    <property type="match status" value="2"/>
</dbReference>
<evidence type="ECO:0000256" key="3">
    <source>
        <dbReference type="ARBA" id="ARBA00022729"/>
    </source>
</evidence>
<dbReference type="RefSeq" id="WP_186957139.1">
    <property type="nucleotide sequence ID" value="NZ_JACOFX010000034.1"/>
</dbReference>
<evidence type="ECO:0000256" key="1">
    <source>
        <dbReference type="ARBA" id="ARBA00010333"/>
    </source>
</evidence>
<dbReference type="PANTHER" id="PTHR30085:SF2">
    <property type="entry name" value="GLUTAMATE_ASPARTATE IMPORT SOLUTE-BINDING PROTEIN"/>
    <property type="match status" value="1"/>
</dbReference>
<protein>
    <submittedName>
        <fullName evidence="7">Amino acid ABC transporter substrate-binding protein</fullName>
    </submittedName>
</protein>
<dbReference type="Proteomes" id="UP000646911">
    <property type="component" value="Unassembled WGS sequence"/>
</dbReference>
<feature type="signal peptide" evidence="4">
    <location>
        <begin position="1"/>
        <end position="25"/>
    </location>
</feature>
<dbReference type="SMART" id="SM00079">
    <property type="entry name" value="PBPe"/>
    <property type="match status" value="1"/>
</dbReference>
<name>A0ABR6ZIB0_9BURK</name>
<keyword evidence="8" id="KW-1185">Reference proteome</keyword>
<dbReference type="SMART" id="SM00062">
    <property type="entry name" value="PBPb"/>
    <property type="match status" value="1"/>
</dbReference>
<dbReference type="InterPro" id="IPR001638">
    <property type="entry name" value="Solute-binding_3/MltF_N"/>
</dbReference>
<organism evidence="7 8">
    <name type="scientific">Undibacterium umbellatum</name>
    <dbReference type="NCBI Taxonomy" id="2762300"/>
    <lineage>
        <taxon>Bacteria</taxon>
        <taxon>Pseudomonadati</taxon>
        <taxon>Pseudomonadota</taxon>
        <taxon>Betaproteobacteria</taxon>
        <taxon>Burkholderiales</taxon>
        <taxon>Oxalobacteraceae</taxon>
        <taxon>Undibacterium</taxon>
    </lineage>
</organism>
<feature type="domain" description="Ionotropic glutamate receptor C-terminal" evidence="6">
    <location>
        <begin position="35"/>
        <end position="268"/>
    </location>
</feature>
<proteinExistence type="inferred from homology"/>
<evidence type="ECO:0000256" key="2">
    <source>
        <dbReference type="ARBA" id="ARBA00022448"/>
    </source>
</evidence>
<dbReference type="InterPro" id="IPR051455">
    <property type="entry name" value="Bact_solute-bind_prot3"/>
</dbReference>
<evidence type="ECO:0000313" key="7">
    <source>
        <dbReference type="EMBL" id="MBC3911428.1"/>
    </source>
</evidence>
<reference evidence="7 8" key="1">
    <citation type="submission" date="2020-08" db="EMBL/GenBank/DDBJ databases">
        <title>Novel species isolated from subtropical streams in China.</title>
        <authorList>
            <person name="Lu H."/>
        </authorList>
    </citation>
    <scope>NUCLEOTIDE SEQUENCE [LARGE SCALE GENOMIC DNA]</scope>
    <source>
        <strain evidence="7 8">NL8W</strain>
    </source>
</reference>
<feature type="domain" description="Solute-binding protein family 3/N-terminal" evidence="5">
    <location>
        <begin position="37"/>
        <end position="269"/>
    </location>
</feature>
<evidence type="ECO:0000259" key="6">
    <source>
        <dbReference type="SMART" id="SM00079"/>
    </source>
</evidence>
<dbReference type="SUPFAM" id="SSF53850">
    <property type="entry name" value="Periplasmic binding protein-like II"/>
    <property type="match status" value="1"/>
</dbReference>
<evidence type="ECO:0000256" key="4">
    <source>
        <dbReference type="SAM" id="SignalP"/>
    </source>
</evidence>
<dbReference type="EMBL" id="JACOFX010000034">
    <property type="protein sequence ID" value="MBC3911428.1"/>
    <property type="molecule type" value="Genomic_DNA"/>
</dbReference>
<comment type="similarity">
    <text evidence="1">Belongs to the bacterial solute-binding protein 3 family.</text>
</comment>
<feature type="chain" id="PRO_5046264567" evidence="4">
    <location>
        <begin position="26"/>
        <end position="298"/>
    </location>
</feature>
<gene>
    <name evidence="7" type="ORF">H8L47_28085</name>
</gene>
<dbReference type="CDD" id="cd13688">
    <property type="entry name" value="PBP2_GltI_DEBP"/>
    <property type="match status" value="1"/>
</dbReference>
<comment type="caution">
    <text evidence="7">The sequence shown here is derived from an EMBL/GenBank/DDBJ whole genome shotgun (WGS) entry which is preliminary data.</text>
</comment>